<evidence type="ECO:0000313" key="3">
    <source>
        <dbReference type="Proteomes" id="UP000054321"/>
    </source>
</evidence>
<feature type="compositionally biased region" description="Polar residues" evidence="1">
    <location>
        <begin position="221"/>
        <end position="232"/>
    </location>
</feature>
<feature type="compositionally biased region" description="Polar residues" evidence="1">
    <location>
        <begin position="56"/>
        <end position="65"/>
    </location>
</feature>
<dbReference type="InParanoid" id="A0A0C3G8J0"/>
<protein>
    <submittedName>
        <fullName evidence="2">Uncharacterized protein</fullName>
    </submittedName>
</protein>
<evidence type="ECO:0000313" key="2">
    <source>
        <dbReference type="EMBL" id="KIM92535.1"/>
    </source>
</evidence>
<reference evidence="2 3" key="1">
    <citation type="submission" date="2014-04" db="EMBL/GenBank/DDBJ databases">
        <authorList>
            <consortium name="DOE Joint Genome Institute"/>
            <person name="Kuo A."/>
            <person name="Martino E."/>
            <person name="Perotto S."/>
            <person name="Kohler A."/>
            <person name="Nagy L.G."/>
            <person name="Floudas D."/>
            <person name="Copeland A."/>
            <person name="Barry K.W."/>
            <person name="Cichocki N."/>
            <person name="Veneault-Fourrey C."/>
            <person name="LaButti K."/>
            <person name="Lindquist E.A."/>
            <person name="Lipzen A."/>
            <person name="Lundell T."/>
            <person name="Morin E."/>
            <person name="Murat C."/>
            <person name="Sun H."/>
            <person name="Tunlid A."/>
            <person name="Henrissat B."/>
            <person name="Grigoriev I.V."/>
            <person name="Hibbett D.S."/>
            <person name="Martin F."/>
            <person name="Nordberg H.P."/>
            <person name="Cantor M.N."/>
            <person name="Hua S.X."/>
        </authorList>
    </citation>
    <scope>NUCLEOTIDE SEQUENCE [LARGE SCALE GENOMIC DNA]</scope>
    <source>
        <strain evidence="2 3">Zn</strain>
    </source>
</reference>
<keyword evidence="3" id="KW-1185">Reference proteome</keyword>
<dbReference type="HOGENOM" id="CLU_676340_0_0_1"/>
<feature type="compositionally biased region" description="Low complexity" evidence="1">
    <location>
        <begin position="271"/>
        <end position="290"/>
    </location>
</feature>
<dbReference type="Proteomes" id="UP000054321">
    <property type="component" value="Unassembled WGS sequence"/>
</dbReference>
<feature type="compositionally biased region" description="Basic and acidic residues" evidence="1">
    <location>
        <begin position="68"/>
        <end position="79"/>
    </location>
</feature>
<feature type="region of interest" description="Disordered" evidence="1">
    <location>
        <begin position="196"/>
        <end position="232"/>
    </location>
</feature>
<sequence>MSTLTIREYIPKVPNTITHKLPPKPCWTIPGKESAKPSAKAAEDNEWRKKPATVSELMSQENALFNTEKAHGQITRRENSEDDDNDLLKRHRARFNRKSPEEGSQESRAGSKSDEPIELDSDSKRDLDEDLQTTHIPYNQSGRQQDHEALDLETLSELPDRSADEPNNDVNSPDINTFSGDAKRVRFASPCQVLNLGLSTPPYSCDGDGKRNMTDPESDNSDSSQDSTISPTWQKFPASQHVEIGLNGHNGQLEHSRSVVSRDDEFDGLGNSSDDSNSSSASLSTPAAPDSLGVSRICPQFVDINQHWEYRKIIGEEDVDGVPCYEMDWCPSLIPKSEVKNEDVVAEYETRKARARERCGPKRKRKARPNLKHCGRIAGDVNTVGQPQKRLRGRPRKVQPANICDGN</sequence>
<feature type="region of interest" description="Disordered" evidence="1">
    <location>
        <begin position="24"/>
        <end position="126"/>
    </location>
</feature>
<feature type="compositionally biased region" description="Basic and acidic residues" evidence="1">
    <location>
        <begin position="109"/>
        <end position="126"/>
    </location>
</feature>
<proteinExistence type="predicted"/>
<feature type="region of interest" description="Disordered" evidence="1">
    <location>
        <begin position="359"/>
        <end position="407"/>
    </location>
</feature>
<accession>A0A0C3G8J0</accession>
<organism evidence="2 3">
    <name type="scientific">Oidiodendron maius (strain Zn)</name>
    <dbReference type="NCBI Taxonomy" id="913774"/>
    <lineage>
        <taxon>Eukaryota</taxon>
        <taxon>Fungi</taxon>
        <taxon>Dikarya</taxon>
        <taxon>Ascomycota</taxon>
        <taxon>Pezizomycotina</taxon>
        <taxon>Leotiomycetes</taxon>
        <taxon>Leotiomycetes incertae sedis</taxon>
        <taxon>Myxotrichaceae</taxon>
        <taxon>Oidiodendron</taxon>
    </lineage>
</organism>
<evidence type="ECO:0000256" key="1">
    <source>
        <dbReference type="SAM" id="MobiDB-lite"/>
    </source>
</evidence>
<dbReference type="AlphaFoldDB" id="A0A0C3G8J0"/>
<name>A0A0C3G8J0_OIDMZ</name>
<dbReference type="OrthoDB" id="10589090at2759"/>
<feature type="region of interest" description="Disordered" evidence="1">
    <location>
        <begin position="263"/>
        <end position="290"/>
    </location>
</feature>
<reference evidence="3" key="2">
    <citation type="submission" date="2015-01" db="EMBL/GenBank/DDBJ databases">
        <title>Evolutionary Origins and Diversification of the Mycorrhizal Mutualists.</title>
        <authorList>
            <consortium name="DOE Joint Genome Institute"/>
            <consortium name="Mycorrhizal Genomics Consortium"/>
            <person name="Kohler A."/>
            <person name="Kuo A."/>
            <person name="Nagy L.G."/>
            <person name="Floudas D."/>
            <person name="Copeland A."/>
            <person name="Barry K.W."/>
            <person name="Cichocki N."/>
            <person name="Veneault-Fourrey C."/>
            <person name="LaButti K."/>
            <person name="Lindquist E.A."/>
            <person name="Lipzen A."/>
            <person name="Lundell T."/>
            <person name="Morin E."/>
            <person name="Murat C."/>
            <person name="Riley R."/>
            <person name="Ohm R."/>
            <person name="Sun H."/>
            <person name="Tunlid A."/>
            <person name="Henrissat B."/>
            <person name="Grigoriev I.V."/>
            <person name="Hibbett D.S."/>
            <person name="Martin F."/>
        </authorList>
    </citation>
    <scope>NUCLEOTIDE SEQUENCE [LARGE SCALE GENOMIC DNA]</scope>
    <source>
        <strain evidence="3">Zn</strain>
    </source>
</reference>
<feature type="compositionally biased region" description="Basic residues" evidence="1">
    <location>
        <begin position="361"/>
        <end position="375"/>
    </location>
</feature>
<dbReference type="EMBL" id="KN832923">
    <property type="protein sequence ID" value="KIM92535.1"/>
    <property type="molecule type" value="Genomic_DNA"/>
</dbReference>
<gene>
    <name evidence="2" type="ORF">OIDMADRAFT_62494</name>
</gene>